<evidence type="ECO:0000313" key="2">
    <source>
        <dbReference type="Proteomes" id="UP001175261"/>
    </source>
</evidence>
<reference evidence="1" key="1">
    <citation type="submission" date="2022-10" db="EMBL/GenBank/DDBJ databases">
        <title>Determination and structural analysis of whole genome sequence of Sarocladium strictum F4-1.</title>
        <authorList>
            <person name="Hu L."/>
            <person name="Jiang Y."/>
        </authorList>
    </citation>
    <scope>NUCLEOTIDE SEQUENCE</scope>
    <source>
        <strain evidence="1">F4-1</strain>
    </source>
</reference>
<dbReference type="EMBL" id="JAPDFR010000009">
    <property type="protein sequence ID" value="KAK0383148.1"/>
    <property type="molecule type" value="Genomic_DNA"/>
</dbReference>
<gene>
    <name evidence="1" type="ORF">NLU13_9061</name>
</gene>
<dbReference type="AlphaFoldDB" id="A0AA39L3U2"/>
<evidence type="ECO:0000313" key="1">
    <source>
        <dbReference type="EMBL" id="KAK0383148.1"/>
    </source>
</evidence>
<comment type="caution">
    <text evidence="1">The sequence shown here is derived from an EMBL/GenBank/DDBJ whole genome shotgun (WGS) entry which is preliminary data.</text>
</comment>
<organism evidence="1 2">
    <name type="scientific">Sarocladium strictum</name>
    <name type="common">Black bundle disease fungus</name>
    <name type="synonym">Acremonium strictum</name>
    <dbReference type="NCBI Taxonomy" id="5046"/>
    <lineage>
        <taxon>Eukaryota</taxon>
        <taxon>Fungi</taxon>
        <taxon>Dikarya</taxon>
        <taxon>Ascomycota</taxon>
        <taxon>Pezizomycotina</taxon>
        <taxon>Sordariomycetes</taxon>
        <taxon>Hypocreomycetidae</taxon>
        <taxon>Hypocreales</taxon>
        <taxon>Sarocladiaceae</taxon>
        <taxon>Sarocladium</taxon>
    </lineage>
</organism>
<protein>
    <submittedName>
        <fullName evidence="1">Uncharacterized protein</fullName>
    </submittedName>
</protein>
<accession>A0AA39L3U2</accession>
<name>A0AA39L3U2_SARSR</name>
<dbReference type="Proteomes" id="UP001175261">
    <property type="component" value="Unassembled WGS sequence"/>
</dbReference>
<sequence length="152" mass="17657">MIHRRARTPPRDSAARRRLHRNTAFQAKLAQMRIRLSPIVQISTGAVHPAFPKTLLNFWLLTEEQLDSLALFYHQRYPNEFTMSYPCPVEWPATGLTIADKRRKMGRFIGLRGCESPVVIKTEEEIWEEVRRNAAIEEEMRLRGKLGRGFPG</sequence>
<keyword evidence="2" id="KW-1185">Reference proteome</keyword>
<proteinExistence type="predicted"/>